<evidence type="ECO:0000259" key="21">
    <source>
        <dbReference type="Pfam" id="PF02932"/>
    </source>
</evidence>
<dbReference type="InterPro" id="IPR006201">
    <property type="entry name" value="Neur_channel"/>
</dbReference>
<comment type="similarity">
    <text evidence="2">Belongs to the ligand-gated ion channel (TC 1.A.9) family. Acetylcholine receptor (TC 1.A.9.1) subfamily.</text>
</comment>
<evidence type="ECO:0000259" key="20">
    <source>
        <dbReference type="Pfam" id="PF02931"/>
    </source>
</evidence>
<dbReference type="Proteomes" id="UP000261500">
    <property type="component" value="Unplaced"/>
</dbReference>
<keyword evidence="23" id="KW-1185">Reference proteome</keyword>
<dbReference type="SUPFAM" id="SSF90112">
    <property type="entry name" value="Neurotransmitter-gated ion-channel transmembrane pore"/>
    <property type="match status" value="1"/>
</dbReference>
<keyword evidence="12" id="KW-0675">Receptor</keyword>
<dbReference type="Ensembl" id="ENSPLAT00000030970.1">
    <property type="protein sequence ID" value="ENSPLAP00000016227.1"/>
    <property type="gene ID" value="ENSPLAG00000020357.1"/>
</dbReference>
<keyword evidence="6" id="KW-0732">Signal</keyword>
<dbReference type="InterPro" id="IPR002394">
    <property type="entry name" value="Nicotinic_acetylcholine_rcpt"/>
</dbReference>
<keyword evidence="9 18" id="KW-0406">Ion transport</keyword>
<accession>A0A3B3UU63</accession>
<reference evidence="22" key="1">
    <citation type="submission" date="2025-08" db="UniProtKB">
        <authorList>
            <consortium name="Ensembl"/>
        </authorList>
    </citation>
    <scope>IDENTIFICATION</scope>
</reference>
<dbReference type="GO" id="GO:0022848">
    <property type="term" value="F:acetylcholine-gated monoatomic cation-selective channel activity"/>
    <property type="evidence" value="ECO:0007669"/>
    <property type="project" value="InterPro"/>
</dbReference>
<name>A0A3B3UU63_9TELE</name>
<keyword evidence="16 18" id="KW-0407">Ion channel</keyword>
<keyword evidence="8" id="KW-0770">Synapse</keyword>
<feature type="transmembrane region" description="Helical" evidence="18">
    <location>
        <begin position="259"/>
        <end position="281"/>
    </location>
</feature>
<feature type="domain" description="Neurotransmitter-gated ion-channel transmembrane" evidence="21">
    <location>
        <begin position="234"/>
        <end position="453"/>
    </location>
</feature>
<dbReference type="InterPro" id="IPR006202">
    <property type="entry name" value="Neur_chan_lig-bd"/>
</dbReference>
<evidence type="ECO:0000256" key="5">
    <source>
        <dbReference type="ARBA" id="ARBA00022692"/>
    </source>
</evidence>
<dbReference type="Gene3D" id="1.20.58.390">
    <property type="entry name" value="Neurotransmitter-gated ion-channel transmembrane domain"/>
    <property type="match status" value="2"/>
</dbReference>
<keyword evidence="4" id="KW-1003">Cell membrane</keyword>
<dbReference type="Pfam" id="PF02931">
    <property type="entry name" value="Neur_chan_LBD"/>
    <property type="match status" value="1"/>
</dbReference>
<dbReference type="InterPro" id="IPR006029">
    <property type="entry name" value="Neurotrans-gated_channel_TM"/>
</dbReference>
<comment type="subcellular location">
    <subcellularLocation>
        <location evidence="17">Postsynaptic cell membrane</location>
        <topology evidence="17">Multi-pass membrane protein</topology>
    </subcellularLocation>
</comment>
<dbReference type="SUPFAM" id="SSF63712">
    <property type="entry name" value="Nicotinic receptor ligand binding domain-like"/>
    <property type="match status" value="1"/>
</dbReference>
<dbReference type="GO" id="GO:0004888">
    <property type="term" value="F:transmembrane signaling receptor activity"/>
    <property type="evidence" value="ECO:0007669"/>
    <property type="project" value="InterPro"/>
</dbReference>
<dbReference type="GeneTree" id="ENSGT00940000158299"/>
<dbReference type="CDD" id="cd19064">
    <property type="entry name" value="LGIC_TM_nAChR"/>
    <property type="match status" value="1"/>
</dbReference>
<evidence type="ECO:0000256" key="18">
    <source>
        <dbReference type="RuleBase" id="RU000687"/>
    </source>
</evidence>
<feature type="domain" description="Neurotransmitter-gated ion-channel ligand-binding" evidence="20">
    <location>
        <begin position="22"/>
        <end position="226"/>
    </location>
</feature>
<dbReference type="PROSITE" id="PS00236">
    <property type="entry name" value="NEUROTR_ION_CHANNEL"/>
    <property type="match status" value="1"/>
</dbReference>
<keyword evidence="3 18" id="KW-0813">Transport</keyword>
<feature type="transmembrane region" description="Helical" evidence="18">
    <location>
        <begin position="228"/>
        <end position="252"/>
    </location>
</feature>
<evidence type="ECO:0000256" key="19">
    <source>
        <dbReference type="SAM" id="MobiDB-lite"/>
    </source>
</evidence>
<dbReference type="PANTHER" id="PTHR18945">
    <property type="entry name" value="NEUROTRANSMITTER GATED ION CHANNEL"/>
    <property type="match status" value="1"/>
</dbReference>
<keyword evidence="10 18" id="KW-0472">Membrane</keyword>
<evidence type="ECO:0000256" key="15">
    <source>
        <dbReference type="ARBA" id="ARBA00023286"/>
    </source>
</evidence>
<dbReference type="PRINTS" id="PR00254">
    <property type="entry name" value="NICOTINICR"/>
</dbReference>
<evidence type="ECO:0000256" key="6">
    <source>
        <dbReference type="ARBA" id="ARBA00022729"/>
    </source>
</evidence>
<keyword evidence="15" id="KW-1071">Ligand-gated ion channel</keyword>
<keyword evidence="13" id="KW-0325">Glycoprotein</keyword>
<evidence type="ECO:0000256" key="9">
    <source>
        <dbReference type="ARBA" id="ARBA00023065"/>
    </source>
</evidence>
<feature type="region of interest" description="Disordered" evidence="19">
    <location>
        <begin position="374"/>
        <end position="393"/>
    </location>
</feature>
<feature type="transmembrane region" description="Helical" evidence="18">
    <location>
        <begin position="436"/>
        <end position="458"/>
    </location>
</feature>
<dbReference type="InterPro" id="IPR036734">
    <property type="entry name" value="Neur_chan_lig-bd_sf"/>
</dbReference>
<evidence type="ECO:0000313" key="23">
    <source>
        <dbReference type="Proteomes" id="UP000261500"/>
    </source>
</evidence>
<dbReference type="FunFam" id="2.70.170.10:FF:000005">
    <property type="entry name" value="Neuronal nicotinic acetylcholine receptor alpha4 subunit"/>
    <property type="match status" value="1"/>
</dbReference>
<evidence type="ECO:0000256" key="2">
    <source>
        <dbReference type="ARBA" id="ARBA00009237"/>
    </source>
</evidence>
<dbReference type="Gene3D" id="2.70.170.10">
    <property type="entry name" value="Neurotransmitter-gated ion-channel ligand-binding domain"/>
    <property type="match status" value="1"/>
</dbReference>
<dbReference type="GO" id="GO:0045211">
    <property type="term" value="C:postsynaptic membrane"/>
    <property type="evidence" value="ECO:0007669"/>
    <property type="project" value="UniProtKB-SubCell"/>
</dbReference>
<protein>
    <submittedName>
        <fullName evidence="22">Cholinergic receptor nicotinic alpha 2 subunit</fullName>
    </submittedName>
</protein>
<evidence type="ECO:0000256" key="7">
    <source>
        <dbReference type="ARBA" id="ARBA00022989"/>
    </source>
</evidence>
<feature type="transmembrane region" description="Helical" evidence="18">
    <location>
        <begin position="293"/>
        <end position="314"/>
    </location>
</feature>
<evidence type="ECO:0000256" key="8">
    <source>
        <dbReference type="ARBA" id="ARBA00023018"/>
    </source>
</evidence>
<evidence type="ECO:0000313" key="22">
    <source>
        <dbReference type="Ensembl" id="ENSPLAP00000016227.1"/>
    </source>
</evidence>
<keyword evidence="5 18" id="KW-0812">Transmembrane</keyword>
<dbReference type="Pfam" id="PF02932">
    <property type="entry name" value="Neur_chan_memb"/>
    <property type="match status" value="1"/>
</dbReference>
<evidence type="ECO:0000256" key="3">
    <source>
        <dbReference type="ARBA" id="ARBA00022448"/>
    </source>
</evidence>
<organism evidence="22 23">
    <name type="scientific">Poecilia latipinna</name>
    <name type="common">sailfin molly</name>
    <dbReference type="NCBI Taxonomy" id="48699"/>
    <lineage>
        <taxon>Eukaryota</taxon>
        <taxon>Metazoa</taxon>
        <taxon>Chordata</taxon>
        <taxon>Craniata</taxon>
        <taxon>Vertebrata</taxon>
        <taxon>Euteleostomi</taxon>
        <taxon>Actinopterygii</taxon>
        <taxon>Neopterygii</taxon>
        <taxon>Teleostei</taxon>
        <taxon>Neoteleostei</taxon>
        <taxon>Acanthomorphata</taxon>
        <taxon>Ovalentaria</taxon>
        <taxon>Atherinomorphae</taxon>
        <taxon>Cyprinodontiformes</taxon>
        <taxon>Poeciliidae</taxon>
        <taxon>Poeciliinae</taxon>
        <taxon>Poecilia</taxon>
    </lineage>
</organism>
<sequence>AFDIFCKLRAAVTPPKTHSHAEDELFKTLFSGYNKWSRPVPNISDVVIVKFGLSIAQLIDDEKNQMMTTNVWLKQEWNDYKLRWRPSDYDNVTSIRVPSELIWVPDIVLYNNADGEFAVTHMTKAHLFHTGKVRWVPPAIYKSSCSIDVTFFPFDQQNCKMKFGSWTYDKAKIDLERIENTVDLNNYWESGEWAIINAVGTYNTKKYDCCHEIYPDITYFFIIRRLPLFYTINLIIPCLLISCLTVLVFYLPSDCGEKITLCISVLLSLTVFLLLITEIIPSTSLVIPLIGEYLLFTMIFVTLSIVITVFVLNVHHRSPSTHKMPRWVHSVFLDLIPRWLFMRRPPGLTPPLQQKKTQSNQNLQDGGAGLNRQSSGARFNSPQQPPKGDSSGLESPFILSPSVIRALQGVHYIADHLRAEDVKEDWKYVAMVIDRIFLWMFIIVCLLGTIGLFLPPWLAGMI</sequence>
<evidence type="ECO:0000256" key="16">
    <source>
        <dbReference type="ARBA" id="ARBA00023303"/>
    </source>
</evidence>
<dbReference type="AlphaFoldDB" id="A0A3B3UU63"/>
<evidence type="ECO:0000256" key="12">
    <source>
        <dbReference type="ARBA" id="ARBA00023170"/>
    </source>
</evidence>
<keyword evidence="11" id="KW-1015">Disulfide bond</keyword>
<evidence type="ECO:0000256" key="17">
    <source>
        <dbReference type="ARBA" id="ARBA00034104"/>
    </source>
</evidence>
<dbReference type="InterPro" id="IPR036719">
    <property type="entry name" value="Neuro-gated_channel_TM_sf"/>
</dbReference>
<evidence type="ECO:0000256" key="13">
    <source>
        <dbReference type="ARBA" id="ARBA00023180"/>
    </source>
</evidence>
<keyword evidence="7 18" id="KW-1133">Transmembrane helix</keyword>
<keyword evidence="14" id="KW-0628">Postsynaptic cell membrane</keyword>
<proteinExistence type="inferred from homology"/>
<evidence type="ECO:0000256" key="1">
    <source>
        <dbReference type="ARBA" id="ARBA00003328"/>
    </source>
</evidence>
<evidence type="ECO:0000256" key="4">
    <source>
        <dbReference type="ARBA" id="ARBA00022475"/>
    </source>
</evidence>
<dbReference type="NCBIfam" id="TIGR00860">
    <property type="entry name" value="LIC"/>
    <property type="match status" value="1"/>
</dbReference>
<evidence type="ECO:0000256" key="14">
    <source>
        <dbReference type="ARBA" id="ARBA00023257"/>
    </source>
</evidence>
<evidence type="ECO:0000256" key="11">
    <source>
        <dbReference type="ARBA" id="ARBA00023157"/>
    </source>
</evidence>
<dbReference type="InterPro" id="IPR038050">
    <property type="entry name" value="Neuro_actylchol_rec"/>
</dbReference>
<dbReference type="InterPro" id="IPR018000">
    <property type="entry name" value="Neurotransmitter_ion_chnl_CS"/>
</dbReference>
<evidence type="ECO:0000256" key="10">
    <source>
        <dbReference type="ARBA" id="ARBA00023136"/>
    </source>
</evidence>
<dbReference type="FunFam" id="1.20.58.390:FF:000001">
    <property type="entry name" value="Neuronal nicotinic acetylcholine receptor subunit 3"/>
    <property type="match status" value="1"/>
</dbReference>
<dbReference type="PRINTS" id="PR00252">
    <property type="entry name" value="NRIONCHANNEL"/>
</dbReference>
<reference evidence="22" key="2">
    <citation type="submission" date="2025-09" db="UniProtKB">
        <authorList>
            <consortium name="Ensembl"/>
        </authorList>
    </citation>
    <scope>IDENTIFICATION</scope>
</reference>
<comment type="function">
    <text evidence="1">After binding acetylcholine, the AChR responds by an extensive change in conformation that affects all subunits and leads to opening of an ion-conducting channel across the plasma membrane.</text>
</comment>